<proteinExistence type="predicted"/>
<name>A0ABN9D174_9NEOB</name>
<reference evidence="6" key="1">
    <citation type="submission" date="2023-05" db="EMBL/GenBank/DDBJ databases">
        <authorList>
            <person name="Stuckert A."/>
        </authorList>
    </citation>
    <scope>NUCLEOTIDE SEQUENCE</scope>
</reference>
<evidence type="ECO:0000256" key="5">
    <source>
        <dbReference type="SAM" id="MobiDB-lite"/>
    </source>
</evidence>
<feature type="non-terminal residue" evidence="6">
    <location>
        <position position="1"/>
    </location>
</feature>
<evidence type="ECO:0000313" key="6">
    <source>
        <dbReference type="EMBL" id="CAI9565081.1"/>
    </source>
</evidence>
<keyword evidence="3" id="KW-1133">Transmembrane helix</keyword>
<keyword evidence="7" id="KW-1185">Reference proteome</keyword>
<dbReference type="EMBL" id="CATNWA010013381">
    <property type="protein sequence ID" value="CAI9565081.1"/>
    <property type="molecule type" value="Genomic_DNA"/>
</dbReference>
<protein>
    <recommendedName>
        <fullName evidence="8">Solute carrier family 39 member 1</fullName>
    </recommendedName>
</protein>
<keyword evidence="2" id="KW-0812">Transmembrane</keyword>
<sequence length="182" mass="19127">SLPGSSSSLCRSSSWPWGSSWFWSARTRGRQRALGGEGGHPGHVPLSAFRSGGAGGRPPAGERESPGDLPGPPHPQVHHLLQLDLEAGPGPPTSSGHPGLPSALLLHDTSGHRHWGGSDGVFRPLAPLTRSVLEGIATGTFLYITFLEILPHELSSGDQRIGKVVVMLCGFSVITAILFIKI</sequence>
<accession>A0ABN9D174</accession>
<evidence type="ECO:0008006" key="8">
    <source>
        <dbReference type="Google" id="ProtNLM"/>
    </source>
</evidence>
<keyword evidence="4" id="KW-0472">Membrane</keyword>
<dbReference type="InterPro" id="IPR003689">
    <property type="entry name" value="ZIP"/>
</dbReference>
<evidence type="ECO:0000313" key="7">
    <source>
        <dbReference type="Proteomes" id="UP001162483"/>
    </source>
</evidence>
<comment type="subcellular location">
    <subcellularLocation>
        <location evidence="1">Membrane</location>
        <topology evidence="1">Multi-pass membrane protein</topology>
    </subcellularLocation>
</comment>
<evidence type="ECO:0000256" key="2">
    <source>
        <dbReference type="ARBA" id="ARBA00022692"/>
    </source>
</evidence>
<evidence type="ECO:0000256" key="4">
    <source>
        <dbReference type="ARBA" id="ARBA00023136"/>
    </source>
</evidence>
<dbReference type="Pfam" id="PF02535">
    <property type="entry name" value="Zip"/>
    <property type="match status" value="1"/>
</dbReference>
<comment type="caution">
    <text evidence="6">The sequence shown here is derived from an EMBL/GenBank/DDBJ whole genome shotgun (WGS) entry which is preliminary data.</text>
</comment>
<feature type="region of interest" description="Disordered" evidence="5">
    <location>
        <begin position="29"/>
        <end position="77"/>
    </location>
</feature>
<evidence type="ECO:0000256" key="3">
    <source>
        <dbReference type="ARBA" id="ARBA00022989"/>
    </source>
</evidence>
<dbReference type="Proteomes" id="UP001162483">
    <property type="component" value="Unassembled WGS sequence"/>
</dbReference>
<organism evidence="6 7">
    <name type="scientific">Staurois parvus</name>
    <dbReference type="NCBI Taxonomy" id="386267"/>
    <lineage>
        <taxon>Eukaryota</taxon>
        <taxon>Metazoa</taxon>
        <taxon>Chordata</taxon>
        <taxon>Craniata</taxon>
        <taxon>Vertebrata</taxon>
        <taxon>Euteleostomi</taxon>
        <taxon>Amphibia</taxon>
        <taxon>Batrachia</taxon>
        <taxon>Anura</taxon>
        <taxon>Neobatrachia</taxon>
        <taxon>Ranoidea</taxon>
        <taxon>Ranidae</taxon>
        <taxon>Staurois</taxon>
    </lineage>
</organism>
<gene>
    <name evidence="6" type="ORF">SPARVUS_LOCUS6017383</name>
</gene>
<evidence type="ECO:0000256" key="1">
    <source>
        <dbReference type="ARBA" id="ARBA00004141"/>
    </source>
</evidence>